<gene>
    <name evidence="1" type="ORF">KDK95_05890</name>
</gene>
<evidence type="ECO:0000313" key="2">
    <source>
        <dbReference type="Proteomes" id="UP000676325"/>
    </source>
</evidence>
<reference evidence="1" key="1">
    <citation type="submission" date="2021-04" db="EMBL/GenBank/DDBJ databases">
        <title>Genome based classification of Actinospica acidithermotolerans sp. nov., an actinobacterium isolated from an Indonesian hot spring.</title>
        <authorList>
            <person name="Kusuma A.B."/>
            <person name="Putra K.E."/>
            <person name="Nafisah S."/>
            <person name="Loh J."/>
            <person name="Nouioui I."/>
            <person name="Goodfellow M."/>
        </authorList>
    </citation>
    <scope>NUCLEOTIDE SEQUENCE</scope>
    <source>
        <strain evidence="1">MGRD01-02</strain>
    </source>
</reference>
<proteinExistence type="predicted"/>
<accession>A0A941E8P1</accession>
<evidence type="ECO:0000313" key="1">
    <source>
        <dbReference type="EMBL" id="MBR7825832.1"/>
    </source>
</evidence>
<dbReference type="AlphaFoldDB" id="A0A941E8P1"/>
<dbReference type="RefSeq" id="WP_212516987.1">
    <property type="nucleotide sequence ID" value="NZ_JAGSOH010000009.1"/>
</dbReference>
<keyword evidence="2" id="KW-1185">Reference proteome</keyword>
<name>A0A941E8P1_9ACTN</name>
<comment type="caution">
    <text evidence="1">The sequence shown here is derived from an EMBL/GenBank/DDBJ whole genome shotgun (WGS) entry which is preliminary data.</text>
</comment>
<sequence>MSDFVWTVAWRDHRLDAACTDVQAGLLGAARLVLAETRDAGQHARRGYASAVLGSLAARTDVAEQWLREEPKDPDALLLAARVAAVHAAAAYRKRHARARKLLDQTLDLAGRCALARPEDPTPYVITLSLARFECQQVPPSDALPELGGLPGPWGLVEQEIWPRDPHNRETARHLLTYFGTSRTAAAPTQVALSLAARSPLASPLRLLPLAAFLEYPLTGEEAEAADLDRYERINGLRKLVAGLDERLKTGGGIDGYTADFDLQERRKRLMRSIEAMTQEAEAAPRVPRRAMVGELTDLHALWFVHRSGPEEYVPIADVSLLARGLQLGGEYSRAGGVLRHLLPLATAYPWKLDGDPATVLAAAIAECSAESHLPVTSPTTLRAGPSAEP</sequence>
<dbReference type="EMBL" id="JAGSOH010000009">
    <property type="protein sequence ID" value="MBR7825832.1"/>
    <property type="molecule type" value="Genomic_DNA"/>
</dbReference>
<organism evidence="1 2">
    <name type="scientific">Actinospica acidithermotolerans</name>
    <dbReference type="NCBI Taxonomy" id="2828514"/>
    <lineage>
        <taxon>Bacteria</taxon>
        <taxon>Bacillati</taxon>
        <taxon>Actinomycetota</taxon>
        <taxon>Actinomycetes</taxon>
        <taxon>Catenulisporales</taxon>
        <taxon>Actinospicaceae</taxon>
        <taxon>Actinospica</taxon>
    </lineage>
</organism>
<dbReference type="Proteomes" id="UP000676325">
    <property type="component" value="Unassembled WGS sequence"/>
</dbReference>
<protein>
    <submittedName>
        <fullName evidence="1">Uncharacterized protein</fullName>
    </submittedName>
</protein>